<comment type="caution">
    <text evidence="1">The sequence shown here is derived from an EMBL/GenBank/DDBJ whole genome shotgun (WGS) entry which is preliminary data.</text>
</comment>
<keyword evidence="2" id="KW-1185">Reference proteome</keyword>
<dbReference type="RefSeq" id="WP_248252567.1">
    <property type="nucleotide sequence ID" value="NZ_JAIWJX010000002.1"/>
</dbReference>
<dbReference type="AlphaFoldDB" id="A0A9X1XG69"/>
<name>A0A9X1XG69_9BACL</name>
<evidence type="ECO:0000313" key="1">
    <source>
        <dbReference type="EMBL" id="MCK6256994.1"/>
    </source>
</evidence>
<proteinExistence type="predicted"/>
<evidence type="ECO:0000313" key="2">
    <source>
        <dbReference type="Proteomes" id="UP001139011"/>
    </source>
</evidence>
<gene>
    <name evidence="1" type="ORF">LCY76_10345</name>
</gene>
<sequence>MRVENGELLSLLGTFKNRSALVQGQLTAAKILEIFPGNVAKLSLQGEVRTALLETALQAGESYWFEVSQTEPLALKKLEAIKVGKKNSAEFVAAQLGFPKDPAARMAAQFLLTSKLPAAKEQLATVADLFRISQNNEPKTAEILQQMMKRDIPLTEGAFRVMEAYEKTGPLRTELLRLLNTIDNHEPAGLLNELKQALNGVLKGSVALSLEEPAAAILNALVSDEQPKIAGQLEYILKKAGWLDPATTLKEIKAGIMSKGNGTAANLEMEKFFSKQGVSREQAMTQLLKLLPDLPEEDRAFVQSLLLSDHSKDRLPAAIKKQVDHLGLFHEARLQSLQSQEEAVNKSVKSLLLQVLESNETMTAAFKTQAEKVLHKITGLQLTMLQSQENVQQVLLQIPMMLGIQAADLTVRWEGKTTETGEIDSDFCRILFILQLEKMKETTIGVTIQNRILSLQIWNGQENANKIPQDRIEMLRESLKQIDYHLSGVMMMGGGQKRPALAKRAPEPMNGVDLRI</sequence>
<reference evidence="1" key="1">
    <citation type="submission" date="2021-09" db="EMBL/GenBank/DDBJ databases">
        <title>Genome analysis of Fictibacillus sp. KIGAM418 isolated from marine sediment.</title>
        <authorList>
            <person name="Seo M.-J."/>
            <person name="Cho E.-S."/>
            <person name="Hwang C.Y."/>
        </authorList>
    </citation>
    <scope>NUCLEOTIDE SEQUENCE</scope>
    <source>
        <strain evidence="1">KIGAM418</strain>
    </source>
</reference>
<dbReference type="Proteomes" id="UP001139011">
    <property type="component" value="Unassembled WGS sequence"/>
</dbReference>
<protein>
    <submittedName>
        <fullName evidence="1">Uncharacterized protein</fullName>
    </submittedName>
</protein>
<accession>A0A9X1XG69</accession>
<dbReference type="EMBL" id="JAIWJX010000002">
    <property type="protein sequence ID" value="MCK6256994.1"/>
    <property type="molecule type" value="Genomic_DNA"/>
</dbReference>
<organism evidence="1 2">
    <name type="scientific">Fictibacillus marinisediminis</name>
    <dbReference type="NCBI Taxonomy" id="2878389"/>
    <lineage>
        <taxon>Bacteria</taxon>
        <taxon>Bacillati</taxon>
        <taxon>Bacillota</taxon>
        <taxon>Bacilli</taxon>
        <taxon>Bacillales</taxon>
        <taxon>Fictibacillaceae</taxon>
        <taxon>Fictibacillus</taxon>
    </lineage>
</organism>